<dbReference type="AlphaFoldDB" id="A0A0E9WJC2"/>
<reference evidence="1" key="2">
    <citation type="journal article" date="2015" name="Fish Shellfish Immunol.">
        <title>Early steps in the European eel (Anguilla anguilla)-Vibrio vulnificus interaction in the gills: Role of the RtxA13 toxin.</title>
        <authorList>
            <person name="Callol A."/>
            <person name="Pajuelo D."/>
            <person name="Ebbesson L."/>
            <person name="Teles M."/>
            <person name="MacKenzie S."/>
            <person name="Amaro C."/>
        </authorList>
    </citation>
    <scope>NUCLEOTIDE SEQUENCE</scope>
</reference>
<dbReference type="EMBL" id="GBXM01018206">
    <property type="protein sequence ID" value="JAH90371.1"/>
    <property type="molecule type" value="Transcribed_RNA"/>
</dbReference>
<reference evidence="1" key="1">
    <citation type="submission" date="2014-11" db="EMBL/GenBank/DDBJ databases">
        <authorList>
            <person name="Amaro Gonzalez C."/>
        </authorList>
    </citation>
    <scope>NUCLEOTIDE SEQUENCE</scope>
</reference>
<name>A0A0E9WJC2_ANGAN</name>
<organism evidence="1">
    <name type="scientific">Anguilla anguilla</name>
    <name type="common">European freshwater eel</name>
    <name type="synonym">Muraena anguilla</name>
    <dbReference type="NCBI Taxonomy" id="7936"/>
    <lineage>
        <taxon>Eukaryota</taxon>
        <taxon>Metazoa</taxon>
        <taxon>Chordata</taxon>
        <taxon>Craniata</taxon>
        <taxon>Vertebrata</taxon>
        <taxon>Euteleostomi</taxon>
        <taxon>Actinopterygii</taxon>
        <taxon>Neopterygii</taxon>
        <taxon>Teleostei</taxon>
        <taxon>Anguilliformes</taxon>
        <taxon>Anguillidae</taxon>
        <taxon>Anguilla</taxon>
    </lineage>
</organism>
<proteinExistence type="predicted"/>
<sequence>MGLNSEVQLQAVPDGKRLTCSERTAFRQLEMIDIQNAMHCPHQCPQRTAFQRCKL</sequence>
<accession>A0A0E9WJC2</accession>
<protein>
    <submittedName>
        <fullName evidence="1">Uncharacterized protein</fullName>
    </submittedName>
</protein>
<evidence type="ECO:0000313" key="1">
    <source>
        <dbReference type="EMBL" id="JAH90371.1"/>
    </source>
</evidence>